<keyword evidence="6" id="KW-1185">Reference proteome</keyword>
<dbReference type="Proteomes" id="UP000290092">
    <property type="component" value="Unassembled WGS sequence"/>
</dbReference>
<dbReference type="Gene3D" id="1.10.10.10">
    <property type="entry name" value="Winged helix-like DNA-binding domain superfamily/Winged helix DNA-binding domain"/>
    <property type="match status" value="1"/>
</dbReference>
<dbReference type="InterPro" id="IPR014710">
    <property type="entry name" value="RmlC-like_jellyroll"/>
</dbReference>
<gene>
    <name evidence="5" type="ORF">CP985_05200</name>
</gene>
<evidence type="ECO:0000256" key="3">
    <source>
        <dbReference type="ARBA" id="ARBA00023163"/>
    </source>
</evidence>
<accession>A0AAX2AJ06</accession>
<dbReference type="PROSITE" id="PS50042">
    <property type="entry name" value="CNMP_BINDING_3"/>
    <property type="match status" value="1"/>
</dbReference>
<sequence length="218" mass="25551">MKKYIKEYFSTFTDEMIEEILNICKMITYPKDKIVFYEGDKAFNLFLLVDGEICVYKTNENGSTQVLRYFKPLCLIAELANVDEIPYPATGKCEKESKVIIIDYKKYITLFENKEEMLLAQKVLMDSISKKLYYHVNLNSFRPIRKLSILEQVVSLILEDISILNEKKHWKVAQDLGISAESLSRTLTKLKEQKLISMDEYNTLSILNRQKLKSYLIK</sequence>
<dbReference type="InterPro" id="IPR050397">
    <property type="entry name" value="Env_Response_Regulators"/>
</dbReference>
<dbReference type="Gene3D" id="2.60.120.10">
    <property type="entry name" value="Jelly Rolls"/>
    <property type="match status" value="1"/>
</dbReference>
<dbReference type="SUPFAM" id="SSF46785">
    <property type="entry name" value="Winged helix' DNA-binding domain"/>
    <property type="match status" value="1"/>
</dbReference>
<dbReference type="InterPro" id="IPR018490">
    <property type="entry name" value="cNMP-bd_dom_sf"/>
</dbReference>
<comment type="caution">
    <text evidence="5">The sequence shown here is derived from an EMBL/GenBank/DDBJ whole genome shotgun (WGS) entry which is preliminary data.</text>
</comment>
<dbReference type="PANTHER" id="PTHR24567:SF26">
    <property type="entry name" value="REGULATORY PROTEIN YEIL"/>
    <property type="match status" value="1"/>
</dbReference>
<keyword evidence="1" id="KW-0805">Transcription regulation</keyword>
<feature type="domain" description="Cyclic nucleotide-binding" evidence="4">
    <location>
        <begin position="8"/>
        <end position="111"/>
    </location>
</feature>
<dbReference type="GO" id="GO:0003700">
    <property type="term" value="F:DNA-binding transcription factor activity"/>
    <property type="evidence" value="ECO:0007669"/>
    <property type="project" value="TreeGrafter"/>
</dbReference>
<dbReference type="InterPro" id="IPR012318">
    <property type="entry name" value="HTH_CRP"/>
</dbReference>
<dbReference type="EMBL" id="NXID01000014">
    <property type="protein sequence ID" value="RXK16125.1"/>
    <property type="molecule type" value="Genomic_DNA"/>
</dbReference>
<dbReference type="Pfam" id="PF00027">
    <property type="entry name" value="cNMP_binding"/>
    <property type="match status" value="1"/>
</dbReference>
<evidence type="ECO:0000259" key="4">
    <source>
        <dbReference type="PROSITE" id="PS50042"/>
    </source>
</evidence>
<organism evidence="5 6">
    <name type="scientific">Malaciobacter mytili LMG 24559</name>
    <dbReference type="NCBI Taxonomy" id="1032238"/>
    <lineage>
        <taxon>Bacteria</taxon>
        <taxon>Pseudomonadati</taxon>
        <taxon>Campylobacterota</taxon>
        <taxon>Epsilonproteobacteria</taxon>
        <taxon>Campylobacterales</taxon>
        <taxon>Arcobacteraceae</taxon>
        <taxon>Malaciobacter</taxon>
    </lineage>
</organism>
<protein>
    <recommendedName>
        <fullName evidence="4">Cyclic nucleotide-binding domain-containing protein</fullName>
    </recommendedName>
</protein>
<dbReference type="InterPro" id="IPR036388">
    <property type="entry name" value="WH-like_DNA-bd_sf"/>
</dbReference>
<keyword evidence="3" id="KW-0804">Transcription</keyword>
<proteinExistence type="predicted"/>
<dbReference type="InterPro" id="IPR000595">
    <property type="entry name" value="cNMP-bd_dom"/>
</dbReference>
<keyword evidence="2" id="KW-0238">DNA-binding</keyword>
<dbReference type="InterPro" id="IPR036390">
    <property type="entry name" value="WH_DNA-bd_sf"/>
</dbReference>
<evidence type="ECO:0000313" key="5">
    <source>
        <dbReference type="EMBL" id="RXK16125.1"/>
    </source>
</evidence>
<evidence type="ECO:0000313" key="6">
    <source>
        <dbReference type="Proteomes" id="UP000290092"/>
    </source>
</evidence>
<dbReference type="SUPFAM" id="SSF51206">
    <property type="entry name" value="cAMP-binding domain-like"/>
    <property type="match status" value="1"/>
</dbReference>
<dbReference type="CDD" id="cd00038">
    <property type="entry name" value="CAP_ED"/>
    <property type="match status" value="1"/>
</dbReference>
<dbReference type="RefSeq" id="WP_114842517.1">
    <property type="nucleotide sequence ID" value="NZ_CP031219.1"/>
</dbReference>
<name>A0AAX2AJ06_9BACT</name>
<dbReference type="GO" id="GO:0003677">
    <property type="term" value="F:DNA binding"/>
    <property type="evidence" value="ECO:0007669"/>
    <property type="project" value="UniProtKB-KW"/>
</dbReference>
<dbReference type="GO" id="GO:0005829">
    <property type="term" value="C:cytosol"/>
    <property type="evidence" value="ECO:0007669"/>
    <property type="project" value="TreeGrafter"/>
</dbReference>
<evidence type="ECO:0000256" key="1">
    <source>
        <dbReference type="ARBA" id="ARBA00023015"/>
    </source>
</evidence>
<evidence type="ECO:0000256" key="2">
    <source>
        <dbReference type="ARBA" id="ARBA00023125"/>
    </source>
</evidence>
<reference evidence="5 6" key="1">
    <citation type="submission" date="2017-09" db="EMBL/GenBank/DDBJ databases">
        <title>Genomics of the genus Arcobacter.</title>
        <authorList>
            <person name="Perez-Cataluna A."/>
            <person name="Figueras M.J."/>
            <person name="Salas-Masso N."/>
        </authorList>
    </citation>
    <scope>NUCLEOTIDE SEQUENCE [LARGE SCALE GENOMIC DNA]</scope>
    <source>
        <strain evidence="5 6">CECT 7386</strain>
    </source>
</reference>
<dbReference type="Pfam" id="PF13545">
    <property type="entry name" value="HTH_Crp_2"/>
    <property type="match status" value="1"/>
</dbReference>
<dbReference type="PANTHER" id="PTHR24567">
    <property type="entry name" value="CRP FAMILY TRANSCRIPTIONAL REGULATORY PROTEIN"/>
    <property type="match status" value="1"/>
</dbReference>
<dbReference type="AlphaFoldDB" id="A0AAX2AJ06"/>
<dbReference type="SMART" id="SM00100">
    <property type="entry name" value="cNMP"/>
    <property type="match status" value="1"/>
</dbReference>
<dbReference type="KEGG" id="amyt:AMYT_2143"/>